<reference evidence="1 2" key="1">
    <citation type="journal article" date="2007" name="Nature">
        <title>Evolution of genes and genomes on the Drosophila phylogeny.</title>
        <authorList>
            <consortium name="Drosophila 12 Genomes Consortium"/>
            <person name="Clark A.G."/>
            <person name="Eisen M.B."/>
            <person name="Smith D.R."/>
            <person name="Bergman C.M."/>
            <person name="Oliver B."/>
            <person name="Markow T.A."/>
            <person name="Kaufman T.C."/>
            <person name="Kellis M."/>
            <person name="Gelbart W."/>
            <person name="Iyer V.N."/>
            <person name="Pollard D.A."/>
            <person name="Sackton T.B."/>
            <person name="Larracuente A.M."/>
            <person name="Singh N.D."/>
            <person name="Abad J.P."/>
            <person name="Abt D.N."/>
            <person name="Adryan B."/>
            <person name="Aguade M."/>
            <person name="Akashi H."/>
            <person name="Anderson W.W."/>
            <person name="Aquadro C.F."/>
            <person name="Ardell D.H."/>
            <person name="Arguello R."/>
            <person name="Artieri C.G."/>
            <person name="Barbash D.A."/>
            <person name="Barker D."/>
            <person name="Barsanti P."/>
            <person name="Batterham P."/>
            <person name="Batzoglou S."/>
            <person name="Begun D."/>
            <person name="Bhutkar A."/>
            <person name="Blanco E."/>
            <person name="Bosak S.A."/>
            <person name="Bradley R.K."/>
            <person name="Brand A.D."/>
            <person name="Brent M.R."/>
            <person name="Brooks A.N."/>
            <person name="Brown R.H."/>
            <person name="Butlin R.K."/>
            <person name="Caggese C."/>
            <person name="Calvi B.R."/>
            <person name="Bernardo de Carvalho A."/>
            <person name="Caspi A."/>
            <person name="Castrezana S."/>
            <person name="Celniker S.E."/>
            <person name="Chang J.L."/>
            <person name="Chapple C."/>
            <person name="Chatterji S."/>
            <person name="Chinwalla A."/>
            <person name="Civetta A."/>
            <person name="Clifton S.W."/>
            <person name="Comeron J.M."/>
            <person name="Costello J.C."/>
            <person name="Coyne J.A."/>
            <person name="Daub J."/>
            <person name="David R.G."/>
            <person name="Delcher A.L."/>
            <person name="Delehaunty K."/>
            <person name="Do C.B."/>
            <person name="Ebling H."/>
            <person name="Edwards K."/>
            <person name="Eickbush T."/>
            <person name="Evans J.D."/>
            <person name="Filipski A."/>
            <person name="Findeiss S."/>
            <person name="Freyhult E."/>
            <person name="Fulton L."/>
            <person name="Fulton R."/>
            <person name="Garcia A.C."/>
            <person name="Gardiner A."/>
            <person name="Garfield D.A."/>
            <person name="Garvin B.E."/>
            <person name="Gibson G."/>
            <person name="Gilbert D."/>
            <person name="Gnerre S."/>
            <person name="Godfrey J."/>
            <person name="Good R."/>
            <person name="Gotea V."/>
            <person name="Gravely B."/>
            <person name="Greenberg A.J."/>
            <person name="Griffiths-Jones S."/>
            <person name="Gross S."/>
            <person name="Guigo R."/>
            <person name="Gustafson E.A."/>
            <person name="Haerty W."/>
            <person name="Hahn M.W."/>
            <person name="Halligan D.L."/>
            <person name="Halpern A.L."/>
            <person name="Halter G.M."/>
            <person name="Han M.V."/>
            <person name="Heger A."/>
            <person name="Hillier L."/>
            <person name="Hinrichs A.S."/>
            <person name="Holmes I."/>
            <person name="Hoskins R.A."/>
            <person name="Hubisz M.J."/>
            <person name="Hultmark D."/>
            <person name="Huntley M.A."/>
            <person name="Jaffe D.B."/>
            <person name="Jagadeeshan S."/>
            <person name="Jeck W.R."/>
            <person name="Johnson J."/>
            <person name="Jones C.D."/>
            <person name="Jordan W.C."/>
            <person name="Karpen G.H."/>
            <person name="Kataoka E."/>
            <person name="Keightley P.D."/>
            <person name="Kheradpour P."/>
            <person name="Kirkness E.F."/>
            <person name="Koerich L.B."/>
            <person name="Kristiansen K."/>
            <person name="Kudrna D."/>
            <person name="Kulathinal R.J."/>
            <person name="Kumar S."/>
            <person name="Kwok R."/>
            <person name="Lander E."/>
            <person name="Langley C.H."/>
            <person name="Lapoint R."/>
            <person name="Lazzaro B.P."/>
            <person name="Lee S.J."/>
            <person name="Levesque L."/>
            <person name="Li R."/>
            <person name="Lin C.F."/>
            <person name="Lin M.F."/>
            <person name="Lindblad-Toh K."/>
            <person name="Llopart A."/>
            <person name="Long M."/>
            <person name="Low L."/>
            <person name="Lozovsky E."/>
            <person name="Lu J."/>
            <person name="Luo M."/>
            <person name="Machado C.A."/>
            <person name="Makalowski W."/>
            <person name="Marzo M."/>
            <person name="Matsuda M."/>
            <person name="Matzkin L."/>
            <person name="McAllister B."/>
            <person name="McBride C.S."/>
            <person name="McKernan B."/>
            <person name="McKernan K."/>
            <person name="Mendez-Lago M."/>
            <person name="Minx P."/>
            <person name="Mollenhauer M.U."/>
            <person name="Montooth K."/>
            <person name="Mount S.M."/>
            <person name="Mu X."/>
            <person name="Myers E."/>
            <person name="Negre B."/>
            <person name="Newfeld S."/>
            <person name="Nielsen R."/>
            <person name="Noor M.A."/>
            <person name="O'Grady P."/>
            <person name="Pachter L."/>
            <person name="Papaceit M."/>
            <person name="Parisi M.J."/>
            <person name="Parisi M."/>
            <person name="Parts L."/>
            <person name="Pedersen J.S."/>
            <person name="Pesole G."/>
            <person name="Phillippy A.M."/>
            <person name="Ponting C.P."/>
            <person name="Pop M."/>
            <person name="Porcelli D."/>
            <person name="Powell J.R."/>
            <person name="Prohaska S."/>
            <person name="Pruitt K."/>
            <person name="Puig M."/>
            <person name="Quesneville H."/>
            <person name="Ram K.R."/>
            <person name="Rand D."/>
            <person name="Rasmussen M.D."/>
            <person name="Reed L.K."/>
            <person name="Reenan R."/>
            <person name="Reily A."/>
            <person name="Remington K.A."/>
            <person name="Rieger T.T."/>
            <person name="Ritchie M.G."/>
            <person name="Robin C."/>
            <person name="Rogers Y.H."/>
            <person name="Rohde C."/>
            <person name="Rozas J."/>
            <person name="Rubenfield M.J."/>
            <person name="Ruiz A."/>
            <person name="Russo S."/>
            <person name="Salzberg S.L."/>
            <person name="Sanchez-Gracia A."/>
            <person name="Saranga D.J."/>
            <person name="Sato H."/>
            <person name="Schaeffer S.W."/>
            <person name="Schatz M.C."/>
            <person name="Schlenke T."/>
            <person name="Schwartz R."/>
            <person name="Segarra C."/>
            <person name="Singh R.S."/>
            <person name="Sirot L."/>
            <person name="Sirota M."/>
            <person name="Sisneros N.B."/>
            <person name="Smith C.D."/>
            <person name="Smith T.F."/>
            <person name="Spieth J."/>
            <person name="Stage D.E."/>
            <person name="Stark A."/>
            <person name="Stephan W."/>
            <person name="Strausberg R.L."/>
            <person name="Strempel S."/>
            <person name="Sturgill D."/>
            <person name="Sutton G."/>
            <person name="Sutton G.G."/>
            <person name="Tao W."/>
            <person name="Teichmann S."/>
            <person name="Tobari Y.N."/>
            <person name="Tomimura Y."/>
            <person name="Tsolas J.M."/>
            <person name="Valente V.L."/>
            <person name="Venter E."/>
            <person name="Venter J.C."/>
            <person name="Vicario S."/>
            <person name="Vieira F.G."/>
            <person name="Vilella A.J."/>
            <person name="Villasante A."/>
            <person name="Walenz B."/>
            <person name="Wang J."/>
            <person name="Wasserman M."/>
            <person name="Watts T."/>
            <person name="Wilson D."/>
            <person name="Wilson R.K."/>
            <person name="Wing R.A."/>
            <person name="Wolfner M.F."/>
            <person name="Wong A."/>
            <person name="Wong G.K."/>
            <person name="Wu C.I."/>
            <person name="Wu G."/>
            <person name="Yamamoto D."/>
            <person name="Yang H.P."/>
            <person name="Yang S.P."/>
            <person name="Yorke J.A."/>
            <person name="Yoshida K."/>
            <person name="Zdobnov E."/>
            <person name="Zhang P."/>
            <person name="Zhang Y."/>
            <person name="Zimin A.V."/>
            <person name="Baldwin J."/>
            <person name="Abdouelleil A."/>
            <person name="Abdulkadir J."/>
            <person name="Abebe A."/>
            <person name="Abera B."/>
            <person name="Abreu J."/>
            <person name="Acer S.C."/>
            <person name="Aftuck L."/>
            <person name="Alexander A."/>
            <person name="An P."/>
            <person name="Anderson E."/>
            <person name="Anderson S."/>
            <person name="Arachi H."/>
            <person name="Azer M."/>
            <person name="Bachantsang P."/>
            <person name="Barry A."/>
            <person name="Bayul T."/>
            <person name="Berlin A."/>
            <person name="Bessette D."/>
            <person name="Bloom T."/>
            <person name="Blye J."/>
            <person name="Boguslavskiy L."/>
            <person name="Bonnet C."/>
            <person name="Boukhgalter B."/>
            <person name="Bourzgui I."/>
            <person name="Brown A."/>
            <person name="Cahill P."/>
            <person name="Channer S."/>
            <person name="Cheshatsang Y."/>
            <person name="Chuda L."/>
            <person name="Citroen M."/>
            <person name="Collymore A."/>
            <person name="Cooke P."/>
            <person name="Costello M."/>
            <person name="D'Aco K."/>
            <person name="Daza R."/>
            <person name="De Haan G."/>
            <person name="DeGray S."/>
            <person name="DeMaso C."/>
            <person name="Dhargay N."/>
            <person name="Dooley K."/>
            <person name="Dooley E."/>
            <person name="Doricent M."/>
            <person name="Dorje P."/>
            <person name="Dorjee K."/>
            <person name="Dupes A."/>
            <person name="Elong R."/>
            <person name="Falk J."/>
            <person name="Farina A."/>
            <person name="Faro S."/>
            <person name="Ferguson D."/>
            <person name="Fisher S."/>
            <person name="Foley C.D."/>
            <person name="Franke A."/>
            <person name="Friedrich D."/>
            <person name="Gadbois L."/>
            <person name="Gearin G."/>
            <person name="Gearin C.R."/>
            <person name="Giannoukos G."/>
            <person name="Goode T."/>
            <person name="Graham J."/>
            <person name="Grandbois E."/>
            <person name="Grewal S."/>
            <person name="Gyaltsen K."/>
            <person name="Hafez N."/>
            <person name="Hagos B."/>
            <person name="Hall J."/>
            <person name="Henson C."/>
            <person name="Hollinger A."/>
            <person name="Honan T."/>
            <person name="Huard M.D."/>
            <person name="Hughes L."/>
            <person name="Hurhula B."/>
            <person name="Husby M.E."/>
            <person name="Kamat A."/>
            <person name="Kanga B."/>
            <person name="Kashin S."/>
            <person name="Khazanovich D."/>
            <person name="Kisner P."/>
            <person name="Lance K."/>
            <person name="Lara M."/>
            <person name="Lee W."/>
            <person name="Lennon N."/>
            <person name="Letendre F."/>
            <person name="LeVine R."/>
            <person name="Lipovsky A."/>
            <person name="Liu X."/>
            <person name="Liu J."/>
            <person name="Liu S."/>
            <person name="Lokyitsang T."/>
            <person name="Lokyitsang Y."/>
            <person name="Lubonja R."/>
            <person name="Lui A."/>
            <person name="MacDonald P."/>
            <person name="Magnisalis V."/>
            <person name="Maru K."/>
            <person name="Matthews C."/>
            <person name="McCusker W."/>
            <person name="McDonough S."/>
            <person name="Mehta T."/>
            <person name="Meldrim J."/>
            <person name="Meneus L."/>
            <person name="Mihai O."/>
            <person name="Mihalev A."/>
            <person name="Mihova T."/>
            <person name="Mittelman R."/>
            <person name="Mlenga V."/>
            <person name="Montmayeur A."/>
            <person name="Mulrain L."/>
            <person name="Navidi A."/>
            <person name="Naylor J."/>
            <person name="Negash T."/>
            <person name="Nguyen T."/>
            <person name="Nguyen N."/>
            <person name="Nicol R."/>
            <person name="Norbu C."/>
            <person name="Norbu N."/>
            <person name="Novod N."/>
            <person name="O'Neill B."/>
            <person name="Osman S."/>
            <person name="Markiewicz E."/>
            <person name="Oyono O.L."/>
            <person name="Patti C."/>
            <person name="Phunkhang P."/>
            <person name="Pierre F."/>
            <person name="Priest M."/>
            <person name="Raghuraman S."/>
            <person name="Rege F."/>
            <person name="Reyes R."/>
            <person name="Rise C."/>
            <person name="Rogov P."/>
            <person name="Ross K."/>
            <person name="Ryan E."/>
            <person name="Settipalli S."/>
            <person name="Shea T."/>
            <person name="Sherpa N."/>
            <person name="Shi L."/>
            <person name="Shih D."/>
            <person name="Sparrow T."/>
            <person name="Spaulding J."/>
            <person name="Stalker J."/>
            <person name="Stange-Thomann N."/>
            <person name="Stavropoulos S."/>
            <person name="Stone C."/>
            <person name="Strader C."/>
            <person name="Tesfaye S."/>
            <person name="Thomson T."/>
            <person name="Thoulutsang Y."/>
            <person name="Thoulutsang D."/>
            <person name="Topham K."/>
            <person name="Topping I."/>
            <person name="Tsamla T."/>
            <person name="Vassiliev H."/>
            <person name="Vo A."/>
            <person name="Wangchuk T."/>
            <person name="Wangdi T."/>
            <person name="Weiand M."/>
            <person name="Wilkinson J."/>
            <person name="Wilson A."/>
            <person name="Yadav S."/>
            <person name="Young G."/>
            <person name="Yu Q."/>
            <person name="Zembek L."/>
            <person name="Zhong D."/>
            <person name="Zimmer A."/>
            <person name="Zwirko Z."/>
            <person name="Jaffe D.B."/>
            <person name="Alvarez P."/>
            <person name="Brockman W."/>
            <person name="Butler J."/>
            <person name="Chin C."/>
            <person name="Gnerre S."/>
            <person name="Grabherr M."/>
            <person name="Kleber M."/>
            <person name="Mauceli E."/>
            <person name="MacCallum I."/>
        </authorList>
    </citation>
    <scope>NUCLEOTIDE SEQUENCE [LARGE SCALE GENOMIC DNA]</scope>
    <source>
        <strain evidence="2">Tucson 15287-2541.00</strain>
    </source>
</reference>
<dbReference type="OMA" id="HTADLNF"/>
<sequence length="159" mass="18774">MFARMKMTNAICESKNKSWVTIDYCRLRAVNRNKTTLTVSLNVLHPAYDIIVRVEVKKRANGYKTWLGSNTVDGCAFMRRVNHPYFKMLYSIIKDYSTINHTCPYVGKNGIKDFFWDARNFSLPMPSGEYLMLGSWKFNKRTQFITNIYFTFYQDLLKE</sequence>
<dbReference type="PhylomeDB" id="B4J408"/>
<dbReference type="InterPro" id="IPR010512">
    <property type="entry name" value="DUF1091"/>
</dbReference>
<dbReference type="PANTHER" id="PTHR20898:SF0">
    <property type="entry name" value="DAEDALUS ON 3-RELATED"/>
    <property type="match status" value="1"/>
</dbReference>
<evidence type="ECO:0000313" key="1">
    <source>
        <dbReference type="EMBL" id="EDW01591.1"/>
    </source>
</evidence>
<keyword evidence="2" id="KW-1185">Reference proteome</keyword>
<dbReference type="SMART" id="SM00697">
    <property type="entry name" value="DM8"/>
    <property type="match status" value="1"/>
</dbReference>
<dbReference type="PANTHER" id="PTHR20898">
    <property type="entry name" value="DAEDALUS ON 3-RELATED-RELATED"/>
    <property type="match status" value="1"/>
</dbReference>
<proteinExistence type="predicted"/>
<protein>
    <submittedName>
        <fullName evidence="1">GH20374</fullName>
    </submittedName>
</protein>
<organism evidence="2">
    <name type="scientific">Drosophila grimshawi</name>
    <name type="common">Hawaiian fruit fly</name>
    <name type="synonym">Idiomyia grimshawi</name>
    <dbReference type="NCBI Taxonomy" id="7222"/>
    <lineage>
        <taxon>Eukaryota</taxon>
        <taxon>Metazoa</taxon>
        <taxon>Ecdysozoa</taxon>
        <taxon>Arthropoda</taxon>
        <taxon>Hexapoda</taxon>
        <taxon>Insecta</taxon>
        <taxon>Pterygota</taxon>
        <taxon>Neoptera</taxon>
        <taxon>Endopterygota</taxon>
        <taxon>Diptera</taxon>
        <taxon>Brachycera</taxon>
        <taxon>Muscomorpha</taxon>
        <taxon>Ephydroidea</taxon>
        <taxon>Drosophilidae</taxon>
        <taxon>Drosophila</taxon>
        <taxon>Hawaiian Drosophila</taxon>
    </lineage>
</organism>
<evidence type="ECO:0000313" key="2">
    <source>
        <dbReference type="Proteomes" id="UP000001070"/>
    </source>
</evidence>
<dbReference type="Proteomes" id="UP000001070">
    <property type="component" value="Unassembled WGS sequence"/>
</dbReference>
<dbReference type="Pfam" id="PF06477">
    <property type="entry name" value="DUF1091"/>
    <property type="match status" value="1"/>
</dbReference>
<gene>
    <name evidence="1" type="primary">Dgri\GH20374</name>
    <name evidence="1" type="ORF">Dgri_GH20374</name>
</gene>
<dbReference type="InParanoid" id="B4J408"/>
<dbReference type="eggNOG" id="ENOG502RTNF">
    <property type="taxonomic scope" value="Eukaryota"/>
</dbReference>
<dbReference type="HOGENOM" id="CLU_116900_0_1_1"/>
<name>B4J408_DROGR</name>
<dbReference type="EMBL" id="CH916367">
    <property type="protein sequence ID" value="EDW01591.1"/>
    <property type="molecule type" value="Genomic_DNA"/>
</dbReference>
<dbReference type="AlphaFoldDB" id="B4J408"/>
<dbReference type="OrthoDB" id="7912113at2759"/>
<accession>B4J408</accession>